<protein>
    <submittedName>
        <fullName evidence="2">Uncharacterized protein</fullName>
    </submittedName>
</protein>
<proteinExistence type="predicted"/>
<accession>X1BXC8</accession>
<feature type="region of interest" description="Disordered" evidence="1">
    <location>
        <begin position="1"/>
        <end position="55"/>
    </location>
</feature>
<gene>
    <name evidence="2" type="ORF">S01H4_23272</name>
</gene>
<comment type="caution">
    <text evidence="2">The sequence shown here is derived from an EMBL/GenBank/DDBJ whole genome shotgun (WGS) entry which is preliminary data.</text>
</comment>
<dbReference type="AlphaFoldDB" id="X1BXC8"/>
<feature type="compositionally biased region" description="Basic and acidic residues" evidence="1">
    <location>
        <begin position="1"/>
        <end position="10"/>
    </location>
</feature>
<name>X1BXC8_9ZZZZ</name>
<evidence type="ECO:0000313" key="2">
    <source>
        <dbReference type="EMBL" id="GAG76811.1"/>
    </source>
</evidence>
<sequence>MGFGYEENHPKTQVSQEPEITEEPQKSFGYKTADGTKKEFPGTKPGKIPGEDIPF</sequence>
<organism evidence="2">
    <name type="scientific">marine sediment metagenome</name>
    <dbReference type="NCBI Taxonomy" id="412755"/>
    <lineage>
        <taxon>unclassified sequences</taxon>
        <taxon>metagenomes</taxon>
        <taxon>ecological metagenomes</taxon>
    </lineage>
</organism>
<evidence type="ECO:0000256" key="1">
    <source>
        <dbReference type="SAM" id="MobiDB-lite"/>
    </source>
</evidence>
<dbReference type="EMBL" id="BART01010773">
    <property type="protein sequence ID" value="GAG76811.1"/>
    <property type="molecule type" value="Genomic_DNA"/>
</dbReference>
<reference evidence="2" key="1">
    <citation type="journal article" date="2014" name="Front. Microbiol.">
        <title>High frequency of phylogenetically diverse reductive dehalogenase-homologous genes in deep subseafloor sedimentary metagenomes.</title>
        <authorList>
            <person name="Kawai M."/>
            <person name="Futagami T."/>
            <person name="Toyoda A."/>
            <person name="Takaki Y."/>
            <person name="Nishi S."/>
            <person name="Hori S."/>
            <person name="Arai W."/>
            <person name="Tsubouchi T."/>
            <person name="Morono Y."/>
            <person name="Uchiyama I."/>
            <person name="Ito T."/>
            <person name="Fujiyama A."/>
            <person name="Inagaki F."/>
            <person name="Takami H."/>
        </authorList>
    </citation>
    <scope>NUCLEOTIDE SEQUENCE</scope>
    <source>
        <strain evidence="2">Expedition CK06-06</strain>
    </source>
</reference>